<dbReference type="SUPFAM" id="SSF111321">
    <property type="entry name" value="AF1104-like"/>
    <property type="match status" value="1"/>
</dbReference>
<accession>A0ABD2NUK2</accession>
<dbReference type="InterPro" id="IPR036075">
    <property type="entry name" value="ARMT-1-like_metal-bd_sf"/>
</dbReference>
<dbReference type="Pfam" id="PF01937">
    <property type="entry name" value="ARMT1-like_dom"/>
    <property type="match status" value="2"/>
</dbReference>
<name>A0ABD2NUK2_9CUCU</name>
<organism evidence="4 5">
    <name type="scientific">Cryptolaemus montrouzieri</name>
    <dbReference type="NCBI Taxonomy" id="559131"/>
    <lineage>
        <taxon>Eukaryota</taxon>
        <taxon>Metazoa</taxon>
        <taxon>Ecdysozoa</taxon>
        <taxon>Arthropoda</taxon>
        <taxon>Hexapoda</taxon>
        <taxon>Insecta</taxon>
        <taxon>Pterygota</taxon>
        <taxon>Neoptera</taxon>
        <taxon>Endopterygota</taxon>
        <taxon>Coleoptera</taxon>
        <taxon>Polyphaga</taxon>
        <taxon>Cucujiformia</taxon>
        <taxon>Coccinelloidea</taxon>
        <taxon>Coccinellidae</taxon>
        <taxon>Scymninae</taxon>
        <taxon>Scymnini</taxon>
        <taxon>Cryptolaemus</taxon>
    </lineage>
</organism>
<feature type="domain" description="Damage-control phosphatase ARMT1-like metal-binding" evidence="3">
    <location>
        <begin position="36"/>
        <end position="197"/>
    </location>
</feature>
<reference evidence="4 5" key="1">
    <citation type="journal article" date="2021" name="BMC Biol.">
        <title>Horizontally acquired antibacterial genes associated with adaptive radiation of ladybird beetles.</title>
        <authorList>
            <person name="Li H.S."/>
            <person name="Tang X.F."/>
            <person name="Huang Y.H."/>
            <person name="Xu Z.Y."/>
            <person name="Chen M.L."/>
            <person name="Du X.Y."/>
            <person name="Qiu B.Y."/>
            <person name="Chen P.T."/>
            <person name="Zhang W."/>
            <person name="Slipinski A."/>
            <person name="Escalona H.E."/>
            <person name="Waterhouse R.M."/>
            <person name="Zwick A."/>
            <person name="Pang H."/>
        </authorList>
    </citation>
    <scope>NUCLEOTIDE SEQUENCE [LARGE SCALE GENOMIC DNA]</scope>
    <source>
        <strain evidence="4">SYSU2018</strain>
    </source>
</reference>
<dbReference type="InterPro" id="IPR002791">
    <property type="entry name" value="ARMT1-like_metal-bd"/>
</dbReference>
<dbReference type="Proteomes" id="UP001516400">
    <property type="component" value="Unassembled WGS sequence"/>
</dbReference>
<keyword evidence="5" id="KW-1185">Reference proteome</keyword>
<feature type="domain" description="Damage-control phosphatase ARMT1-like metal-binding" evidence="3">
    <location>
        <begin position="206"/>
        <end position="325"/>
    </location>
</feature>
<dbReference type="Gene3D" id="1.20.1700.10">
    <property type="entry name" value="AF1104-like"/>
    <property type="match status" value="1"/>
</dbReference>
<evidence type="ECO:0000259" key="3">
    <source>
        <dbReference type="Pfam" id="PF01937"/>
    </source>
</evidence>
<dbReference type="InterPro" id="IPR035073">
    <property type="entry name" value="At2g17340_3_helix_bundle"/>
</dbReference>
<dbReference type="Gene3D" id="3.40.50.10880">
    <property type="entry name" value="Uncharacterised protein PF01937, DUF89, domain 3"/>
    <property type="match status" value="1"/>
</dbReference>
<dbReference type="AlphaFoldDB" id="A0ABD2NUK2"/>
<evidence type="ECO:0000313" key="4">
    <source>
        <dbReference type="EMBL" id="KAL3282218.1"/>
    </source>
</evidence>
<proteinExistence type="predicted"/>
<evidence type="ECO:0000313" key="5">
    <source>
        <dbReference type="Proteomes" id="UP001516400"/>
    </source>
</evidence>
<comment type="caution">
    <text evidence="4">The sequence shown here is derived from an EMBL/GenBank/DDBJ whole genome shotgun (WGS) entry which is preliminary data.</text>
</comment>
<evidence type="ECO:0000256" key="2">
    <source>
        <dbReference type="ARBA" id="ARBA00022596"/>
    </source>
</evidence>
<comment type="cofactor">
    <cofactor evidence="1">
        <name>Ni(2+)</name>
        <dbReference type="ChEBI" id="CHEBI:49786"/>
    </cofactor>
</comment>
<keyword evidence="2" id="KW-0533">Nickel</keyword>
<sequence length="337" mass="39054">MDFQKSVCPLLRNPNQYDPDTIDLLNDSKQRDYWLNCLDQMIKKFIPKASVLNPEDVRATEKAEKSYQSFHMLIEQLREDPYLLHPLSVRTLLEFNEDNLRDNNFKDAWSHQKQKESNLAFKQFRSRLDYVDSVEPFNDKWLEIIKGVLAGNVFDWGSKTVSDILEKSPDFGLNEAMDTIQPRPWFKDDFDLFVRKLQDCPYEKLELLKLNTKVILVANSLPALNDVTYRELKSYLIEASRQCNVFKNAINENKLLCYENGQRGPCLDLASLPEELCNIMLTTDCVILEGMGRAVQTNFYATFVVDCLKLAVLKNEWLAKSLGASQFFVICDFQIAT</sequence>
<evidence type="ECO:0000256" key="1">
    <source>
        <dbReference type="ARBA" id="ARBA00001967"/>
    </source>
</evidence>
<dbReference type="EMBL" id="JABFTP020000144">
    <property type="protein sequence ID" value="KAL3282218.1"/>
    <property type="molecule type" value="Genomic_DNA"/>
</dbReference>
<gene>
    <name evidence="4" type="ORF">HHI36_005412</name>
</gene>
<protein>
    <recommendedName>
        <fullName evidence="3">Damage-control phosphatase ARMT1-like metal-binding domain-containing protein</fullName>
    </recommendedName>
</protein>